<protein>
    <submittedName>
        <fullName evidence="2">Uncharacterized protein</fullName>
    </submittedName>
</protein>
<gene>
    <name evidence="2" type="ORF">VU01_10498</name>
</gene>
<keyword evidence="1" id="KW-0812">Transmembrane</keyword>
<evidence type="ECO:0000313" key="2">
    <source>
        <dbReference type="EMBL" id="RWX52029.1"/>
    </source>
</evidence>
<reference evidence="2 3" key="1">
    <citation type="submission" date="2017-01" db="EMBL/GenBank/DDBJ databases">
        <title>The cable genome- insights into the physiology and evolution of filamentous bacteria capable of sulfide oxidation via long distance electron transfer.</title>
        <authorList>
            <person name="Schreiber L."/>
            <person name="Bjerg J.T."/>
            <person name="Boggild A."/>
            <person name="Van De Vossenberg J."/>
            <person name="Meysman F."/>
            <person name="Nielsen L.P."/>
            <person name="Schramm A."/>
            <person name="Kjeldsen K.U."/>
        </authorList>
    </citation>
    <scope>NUCLEOTIDE SEQUENCE [LARGE SCALE GENOMIC DNA]</scope>
    <source>
        <strain evidence="2">A5</strain>
    </source>
</reference>
<dbReference type="AlphaFoldDB" id="A0A444JG10"/>
<dbReference type="Proteomes" id="UP000288892">
    <property type="component" value="Unassembled WGS sequence"/>
</dbReference>
<evidence type="ECO:0000256" key="1">
    <source>
        <dbReference type="SAM" id="Phobius"/>
    </source>
</evidence>
<keyword evidence="3" id="KW-1185">Reference proteome</keyword>
<organism evidence="2 3">
    <name type="scientific">Candidatus Electrothrix marina</name>
    <dbReference type="NCBI Taxonomy" id="1859130"/>
    <lineage>
        <taxon>Bacteria</taxon>
        <taxon>Pseudomonadati</taxon>
        <taxon>Thermodesulfobacteriota</taxon>
        <taxon>Desulfobulbia</taxon>
        <taxon>Desulfobulbales</taxon>
        <taxon>Desulfobulbaceae</taxon>
        <taxon>Candidatus Electrothrix</taxon>
    </lineage>
</organism>
<name>A0A444JG10_9BACT</name>
<accession>A0A444JG10</accession>
<keyword evidence="1" id="KW-0472">Membrane</keyword>
<feature type="transmembrane region" description="Helical" evidence="1">
    <location>
        <begin position="12"/>
        <end position="33"/>
    </location>
</feature>
<comment type="caution">
    <text evidence="2">The sequence shown here is derived from an EMBL/GenBank/DDBJ whole genome shotgun (WGS) entry which is preliminary data.</text>
</comment>
<proteinExistence type="predicted"/>
<feature type="transmembrane region" description="Helical" evidence="1">
    <location>
        <begin position="45"/>
        <end position="62"/>
    </location>
</feature>
<evidence type="ECO:0000313" key="3">
    <source>
        <dbReference type="Proteomes" id="UP000288892"/>
    </source>
</evidence>
<sequence length="75" mass="8879">MVVENMKVSCKHYILAIVGLAVTGVLFLAKYIFPHNSFVLKWLNDWPQFFLIIGFVLIVYFFERKIIIKKTDRNQ</sequence>
<dbReference type="EMBL" id="MTKS01000049">
    <property type="protein sequence ID" value="RWX52029.1"/>
    <property type="molecule type" value="Genomic_DNA"/>
</dbReference>
<keyword evidence="1" id="KW-1133">Transmembrane helix</keyword>